<dbReference type="PANTHER" id="PTHR46066">
    <property type="entry name" value="CHITINASE DOMAIN-CONTAINING PROTEIN 1 FAMILY MEMBER"/>
    <property type="match status" value="1"/>
</dbReference>
<dbReference type="EMBL" id="UYSU01035293">
    <property type="protein sequence ID" value="VDL95903.1"/>
    <property type="molecule type" value="Genomic_DNA"/>
</dbReference>
<evidence type="ECO:0000256" key="1">
    <source>
        <dbReference type="ARBA" id="ARBA00009336"/>
    </source>
</evidence>
<dbReference type="AlphaFoldDB" id="A0A3P7CVC8"/>
<dbReference type="SUPFAM" id="SSF51445">
    <property type="entry name" value="(Trans)glycosidases"/>
    <property type="match status" value="1"/>
</dbReference>
<dbReference type="GO" id="GO:0070492">
    <property type="term" value="F:oligosaccharide binding"/>
    <property type="evidence" value="ECO:0007669"/>
    <property type="project" value="TreeGrafter"/>
</dbReference>
<sequence>MKFSPMFSLRFFALLLFICKSICDTDILDSGRKVSFSGIRDTCMSPVALFFFQWNSKGYDIAKLFAIKFSHISPVWLRLPPSESCTVEGLHDIDSSWISAVRSVNEDVKFLPRLLFDGWTESDYQKLLRHSRYYLLIALSYPLLYVGFDFLDRTVSPSIDLSASKLIS</sequence>
<name>A0A3P7CVC8_SCHSO</name>
<evidence type="ECO:0000313" key="4">
    <source>
        <dbReference type="Proteomes" id="UP000275846"/>
    </source>
</evidence>
<dbReference type="Gene3D" id="3.20.20.80">
    <property type="entry name" value="Glycosidases"/>
    <property type="match status" value="1"/>
</dbReference>
<keyword evidence="4" id="KW-1185">Reference proteome</keyword>
<comment type="similarity">
    <text evidence="1">Belongs to the glycosyl hydrolase 18 family.</text>
</comment>
<dbReference type="GO" id="GO:0012505">
    <property type="term" value="C:endomembrane system"/>
    <property type="evidence" value="ECO:0007669"/>
    <property type="project" value="TreeGrafter"/>
</dbReference>
<dbReference type="OrthoDB" id="10254444at2759"/>
<dbReference type="Proteomes" id="UP000275846">
    <property type="component" value="Unassembled WGS sequence"/>
</dbReference>
<dbReference type="InterPro" id="IPR017853">
    <property type="entry name" value="GH"/>
</dbReference>
<feature type="signal peptide" evidence="2">
    <location>
        <begin position="1"/>
        <end position="23"/>
    </location>
</feature>
<proteinExistence type="inferred from homology"/>
<reference evidence="3 4" key="1">
    <citation type="submission" date="2018-11" db="EMBL/GenBank/DDBJ databases">
        <authorList>
            <consortium name="Pathogen Informatics"/>
        </authorList>
    </citation>
    <scope>NUCLEOTIDE SEQUENCE [LARGE SCALE GENOMIC DNA]</scope>
    <source>
        <strain evidence="3 4">NST_G2</strain>
    </source>
</reference>
<gene>
    <name evidence="3" type="ORF">SSLN_LOCUS9518</name>
</gene>
<evidence type="ECO:0000256" key="2">
    <source>
        <dbReference type="SAM" id="SignalP"/>
    </source>
</evidence>
<protein>
    <submittedName>
        <fullName evidence="3">Uncharacterized protein</fullName>
    </submittedName>
</protein>
<dbReference type="STRING" id="70667.A0A3P7CVC8"/>
<accession>A0A3P7CVC8</accession>
<evidence type="ECO:0000313" key="3">
    <source>
        <dbReference type="EMBL" id="VDL95903.1"/>
    </source>
</evidence>
<organism evidence="3 4">
    <name type="scientific">Schistocephalus solidus</name>
    <name type="common">Tapeworm</name>
    <dbReference type="NCBI Taxonomy" id="70667"/>
    <lineage>
        <taxon>Eukaryota</taxon>
        <taxon>Metazoa</taxon>
        <taxon>Spiralia</taxon>
        <taxon>Lophotrochozoa</taxon>
        <taxon>Platyhelminthes</taxon>
        <taxon>Cestoda</taxon>
        <taxon>Eucestoda</taxon>
        <taxon>Diphyllobothriidea</taxon>
        <taxon>Diphyllobothriidae</taxon>
        <taxon>Schistocephalus</taxon>
    </lineage>
</organism>
<keyword evidence="2" id="KW-0732">Signal</keyword>
<dbReference type="PANTHER" id="PTHR46066:SF2">
    <property type="entry name" value="CHITINASE DOMAIN-CONTAINING PROTEIN 1"/>
    <property type="match status" value="1"/>
</dbReference>
<feature type="chain" id="PRO_5018257946" evidence="2">
    <location>
        <begin position="24"/>
        <end position="168"/>
    </location>
</feature>